<dbReference type="OMA" id="DHYWIAK"/>
<keyword evidence="2" id="KW-1185">Reference proteome</keyword>
<name>A0A151TR42_CAJCA</name>
<protein>
    <submittedName>
        <fullName evidence="1">Uncharacterized protein</fullName>
    </submittedName>
</protein>
<evidence type="ECO:0000313" key="2">
    <source>
        <dbReference type="Proteomes" id="UP000075243"/>
    </source>
</evidence>
<gene>
    <name evidence="1" type="ORF">KK1_008646</name>
</gene>
<dbReference type="Proteomes" id="UP000075243">
    <property type="component" value="Chromosome 3"/>
</dbReference>
<dbReference type="PANTHER" id="PTHR31286">
    <property type="entry name" value="GLYCINE-RICH CELL WALL STRUCTURAL PROTEIN 1.8-LIKE"/>
    <property type="match status" value="1"/>
</dbReference>
<proteinExistence type="predicted"/>
<organism evidence="1 2">
    <name type="scientific">Cajanus cajan</name>
    <name type="common">Pigeon pea</name>
    <name type="synonym">Cajanus indicus</name>
    <dbReference type="NCBI Taxonomy" id="3821"/>
    <lineage>
        <taxon>Eukaryota</taxon>
        <taxon>Viridiplantae</taxon>
        <taxon>Streptophyta</taxon>
        <taxon>Embryophyta</taxon>
        <taxon>Tracheophyta</taxon>
        <taxon>Spermatophyta</taxon>
        <taxon>Magnoliopsida</taxon>
        <taxon>eudicotyledons</taxon>
        <taxon>Gunneridae</taxon>
        <taxon>Pentapetalae</taxon>
        <taxon>rosids</taxon>
        <taxon>fabids</taxon>
        <taxon>Fabales</taxon>
        <taxon>Fabaceae</taxon>
        <taxon>Papilionoideae</taxon>
        <taxon>50 kb inversion clade</taxon>
        <taxon>NPAAA clade</taxon>
        <taxon>indigoferoid/millettioid clade</taxon>
        <taxon>Phaseoleae</taxon>
        <taxon>Cajanus</taxon>
    </lineage>
</organism>
<sequence length="73" mass="8318">MIFDHYLIIQKLSAEFMASKASVDQTLAWVRFPRLGMVYYDESVLISIASTIGTTIKVDTNTLTMFRGHFARV</sequence>
<dbReference type="InterPro" id="IPR040256">
    <property type="entry name" value="At4g02000-like"/>
</dbReference>
<dbReference type="EMBL" id="CM003605">
    <property type="protein sequence ID" value="KYP69456.1"/>
    <property type="molecule type" value="Genomic_DNA"/>
</dbReference>
<evidence type="ECO:0000313" key="1">
    <source>
        <dbReference type="EMBL" id="KYP69456.1"/>
    </source>
</evidence>
<dbReference type="AlphaFoldDB" id="A0A151TR42"/>
<dbReference type="PANTHER" id="PTHR31286:SF171">
    <property type="entry name" value="CCHC-TYPE DOMAIN-CONTAINING PROTEIN"/>
    <property type="match status" value="1"/>
</dbReference>
<dbReference type="Gramene" id="C.cajan_08399.t">
    <property type="protein sequence ID" value="C.cajan_08399.t.cds1"/>
    <property type="gene ID" value="C.cajan_08399"/>
</dbReference>
<accession>A0A151TR42</accession>
<reference evidence="1 2" key="1">
    <citation type="journal article" date="2012" name="Nat. Biotechnol.">
        <title>Draft genome sequence of pigeonpea (Cajanus cajan), an orphan legume crop of resource-poor farmers.</title>
        <authorList>
            <person name="Varshney R.K."/>
            <person name="Chen W."/>
            <person name="Li Y."/>
            <person name="Bharti A.K."/>
            <person name="Saxena R.K."/>
            <person name="Schlueter J.A."/>
            <person name="Donoghue M.T."/>
            <person name="Azam S."/>
            <person name="Fan G."/>
            <person name="Whaley A.M."/>
            <person name="Farmer A.D."/>
            <person name="Sheridan J."/>
            <person name="Iwata A."/>
            <person name="Tuteja R."/>
            <person name="Penmetsa R.V."/>
            <person name="Wu W."/>
            <person name="Upadhyaya H.D."/>
            <person name="Yang S.P."/>
            <person name="Shah T."/>
            <person name="Saxena K.B."/>
            <person name="Michael T."/>
            <person name="McCombie W.R."/>
            <person name="Yang B."/>
            <person name="Zhang G."/>
            <person name="Yang H."/>
            <person name="Wang J."/>
            <person name="Spillane C."/>
            <person name="Cook D.R."/>
            <person name="May G.D."/>
            <person name="Xu X."/>
            <person name="Jackson S.A."/>
        </authorList>
    </citation>
    <scope>NUCLEOTIDE SEQUENCE [LARGE SCALE GENOMIC DNA]</scope>
    <source>
        <strain evidence="2">cv. Asha</strain>
    </source>
</reference>